<evidence type="ECO:0000313" key="13">
    <source>
        <dbReference type="Proteomes" id="UP000597444"/>
    </source>
</evidence>
<keyword evidence="5 8" id="KW-0687">Ribonucleoprotein</keyword>
<feature type="domain" description="S5 DRBM" evidence="11">
    <location>
        <begin position="11"/>
        <end position="74"/>
    </location>
</feature>
<evidence type="ECO:0000256" key="6">
    <source>
        <dbReference type="ARBA" id="ARBA00035255"/>
    </source>
</evidence>
<dbReference type="HAMAP" id="MF_01307_B">
    <property type="entry name" value="Ribosomal_uS5_B"/>
    <property type="match status" value="1"/>
</dbReference>
<comment type="domain">
    <text evidence="8">The N-terminal domain interacts with the head of the 30S subunit; the C-terminal domain interacts with the body and contacts protein S4. The interaction surface between S4 and S5 is involved in control of translational fidelity.</text>
</comment>
<reference evidence="12" key="1">
    <citation type="submission" date="2020-10" db="EMBL/GenBank/DDBJ databases">
        <title>Taxonomic study of unclassified bacteria belonging to the class Ktedonobacteria.</title>
        <authorList>
            <person name="Yabe S."/>
            <person name="Wang C.M."/>
            <person name="Zheng Y."/>
            <person name="Sakai Y."/>
            <person name="Cavaletti L."/>
            <person name="Monciardini P."/>
            <person name="Donadio S."/>
        </authorList>
    </citation>
    <scope>NUCLEOTIDE SEQUENCE</scope>
    <source>
        <strain evidence="12">ID150040</strain>
    </source>
</reference>
<dbReference type="Pfam" id="PF00333">
    <property type="entry name" value="Ribosomal_S5"/>
    <property type="match status" value="1"/>
</dbReference>
<evidence type="ECO:0000256" key="10">
    <source>
        <dbReference type="SAM" id="MobiDB-lite"/>
    </source>
</evidence>
<comment type="similarity">
    <text evidence="1 8 9">Belongs to the universal ribosomal protein uS5 family.</text>
</comment>
<keyword evidence="3 8" id="KW-0694">RNA-binding</keyword>
<evidence type="ECO:0000256" key="3">
    <source>
        <dbReference type="ARBA" id="ARBA00022884"/>
    </source>
</evidence>
<feature type="compositionally biased region" description="Basic and acidic residues" evidence="10">
    <location>
        <begin position="189"/>
        <end position="235"/>
    </location>
</feature>
<dbReference type="Proteomes" id="UP000597444">
    <property type="component" value="Unassembled WGS sequence"/>
</dbReference>
<proteinExistence type="inferred from homology"/>
<dbReference type="PROSITE" id="PS00585">
    <property type="entry name" value="RIBOSOMAL_S5"/>
    <property type="match status" value="1"/>
</dbReference>
<dbReference type="InterPro" id="IPR005712">
    <property type="entry name" value="Ribosomal_uS5_bac-type"/>
</dbReference>
<evidence type="ECO:0000256" key="5">
    <source>
        <dbReference type="ARBA" id="ARBA00023274"/>
    </source>
</evidence>
<comment type="caution">
    <text evidence="12">The sequence shown here is derived from an EMBL/GenBank/DDBJ whole genome shotgun (WGS) entry which is preliminary data.</text>
</comment>
<dbReference type="PANTHER" id="PTHR48277">
    <property type="entry name" value="MITOCHONDRIAL RIBOSOMAL PROTEIN S5"/>
    <property type="match status" value="1"/>
</dbReference>
<dbReference type="Gene3D" id="3.30.230.10">
    <property type="match status" value="1"/>
</dbReference>
<protein>
    <recommendedName>
        <fullName evidence="6 8">Small ribosomal subunit protein uS5</fullName>
    </recommendedName>
</protein>
<dbReference type="PANTHER" id="PTHR48277:SF1">
    <property type="entry name" value="MITOCHONDRIAL RIBOSOMAL PROTEIN S5"/>
    <property type="match status" value="1"/>
</dbReference>
<evidence type="ECO:0000256" key="8">
    <source>
        <dbReference type="HAMAP-Rule" id="MF_01307"/>
    </source>
</evidence>
<dbReference type="InterPro" id="IPR000851">
    <property type="entry name" value="Ribosomal_uS5"/>
</dbReference>
<evidence type="ECO:0000256" key="7">
    <source>
        <dbReference type="ARBA" id="ARBA00062000"/>
    </source>
</evidence>
<evidence type="ECO:0000313" key="12">
    <source>
        <dbReference type="EMBL" id="GHO93113.1"/>
    </source>
</evidence>
<evidence type="ECO:0000256" key="9">
    <source>
        <dbReference type="RuleBase" id="RU003823"/>
    </source>
</evidence>
<dbReference type="FunFam" id="3.30.230.10:FF:000002">
    <property type="entry name" value="30S ribosomal protein S5"/>
    <property type="match status" value="1"/>
</dbReference>
<organism evidence="12 13">
    <name type="scientific">Reticulibacter mediterranei</name>
    <dbReference type="NCBI Taxonomy" id="2778369"/>
    <lineage>
        <taxon>Bacteria</taxon>
        <taxon>Bacillati</taxon>
        <taxon>Chloroflexota</taxon>
        <taxon>Ktedonobacteria</taxon>
        <taxon>Ktedonobacterales</taxon>
        <taxon>Reticulibacteraceae</taxon>
        <taxon>Reticulibacter</taxon>
    </lineage>
</organism>
<keyword evidence="4 8" id="KW-0689">Ribosomal protein</keyword>
<dbReference type="GO" id="GO:0003735">
    <property type="term" value="F:structural constituent of ribosome"/>
    <property type="evidence" value="ECO:0007669"/>
    <property type="project" value="UniProtKB-UniRule"/>
</dbReference>
<dbReference type="GO" id="GO:0015935">
    <property type="term" value="C:small ribosomal subunit"/>
    <property type="evidence" value="ECO:0007669"/>
    <property type="project" value="InterPro"/>
</dbReference>
<comment type="subunit">
    <text evidence="7 8">Part of the 30S ribosomal subunit. Contacts proteins S4 and S8.</text>
</comment>
<sequence length="245" mass="25819">MARIDASKLNLEETVVEVSRVSKVVKGGRRFSIRALVVVGDHNGYVGFGFGKASEYTEAIRKGVEEAKKRLIQVPLSGTTIPYLVKTTFGASEVLLKPAAPGTGVIAGGAVRAVMEAAGIRDILTKTLGSTNKANTVQACMEALRELRSPDAEAARRGKTVADLLGKKRAEQIAIATAAAAEQAAAARAAREEESRESRAFSGDRRGGQRGDQRGGQRGGDRGGQRGGQRGDQRGGQRGGGYRSR</sequence>
<keyword evidence="2 8" id="KW-0699">rRNA-binding</keyword>
<dbReference type="GO" id="GO:0019843">
    <property type="term" value="F:rRNA binding"/>
    <property type="evidence" value="ECO:0007669"/>
    <property type="project" value="UniProtKB-UniRule"/>
</dbReference>
<evidence type="ECO:0000256" key="4">
    <source>
        <dbReference type="ARBA" id="ARBA00022980"/>
    </source>
</evidence>
<name>A0A8J3N226_9CHLR</name>
<dbReference type="GO" id="GO:0042254">
    <property type="term" value="P:ribosome biogenesis"/>
    <property type="evidence" value="ECO:0007669"/>
    <property type="project" value="UniProtKB-ARBA"/>
</dbReference>
<dbReference type="Gene3D" id="3.30.160.20">
    <property type="match status" value="1"/>
</dbReference>
<dbReference type="Pfam" id="PF03719">
    <property type="entry name" value="Ribosomal_S5_C"/>
    <property type="match status" value="1"/>
</dbReference>
<comment type="function">
    <text evidence="8">With S4 and S12 plays an important role in translational accuracy.</text>
</comment>
<dbReference type="InterPro" id="IPR014721">
    <property type="entry name" value="Ribsml_uS5_D2-typ_fold_subgr"/>
</dbReference>
<evidence type="ECO:0000259" key="11">
    <source>
        <dbReference type="PROSITE" id="PS50881"/>
    </source>
</evidence>
<dbReference type="InterPro" id="IPR018192">
    <property type="entry name" value="Ribosomal_uS5_N_CS"/>
</dbReference>
<keyword evidence="13" id="KW-1185">Reference proteome</keyword>
<dbReference type="PROSITE" id="PS50881">
    <property type="entry name" value="S5_DSRBD"/>
    <property type="match status" value="1"/>
</dbReference>
<dbReference type="NCBIfam" id="TIGR01021">
    <property type="entry name" value="rpsE_bact"/>
    <property type="match status" value="1"/>
</dbReference>
<comment type="function">
    <text evidence="8">Located at the back of the 30S subunit body where it stabilizes the conformation of the head with respect to the body.</text>
</comment>
<dbReference type="AlphaFoldDB" id="A0A8J3N226"/>
<dbReference type="EMBL" id="BNJK01000001">
    <property type="protein sequence ID" value="GHO93113.1"/>
    <property type="molecule type" value="Genomic_DNA"/>
</dbReference>
<dbReference type="GO" id="GO:0006412">
    <property type="term" value="P:translation"/>
    <property type="evidence" value="ECO:0007669"/>
    <property type="project" value="UniProtKB-UniRule"/>
</dbReference>
<accession>A0A8J3N226</accession>
<dbReference type="InterPro" id="IPR013810">
    <property type="entry name" value="Ribosomal_uS5_N"/>
</dbReference>
<dbReference type="InterPro" id="IPR005324">
    <property type="entry name" value="Ribosomal_uS5_C"/>
</dbReference>
<feature type="region of interest" description="Disordered" evidence="10">
    <location>
        <begin position="188"/>
        <end position="245"/>
    </location>
</feature>
<gene>
    <name evidence="8" type="primary">rpsE</name>
    <name evidence="12" type="ORF">KSF_031610</name>
</gene>
<dbReference type="FunFam" id="3.30.160.20:FF:000001">
    <property type="entry name" value="30S ribosomal protein S5"/>
    <property type="match status" value="1"/>
</dbReference>
<evidence type="ECO:0000256" key="1">
    <source>
        <dbReference type="ARBA" id="ARBA00008945"/>
    </source>
</evidence>
<feature type="compositionally biased region" description="Gly residues" evidence="10">
    <location>
        <begin position="236"/>
        <end position="245"/>
    </location>
</feature>
<dbReference type="GO" id="GO:0005737">
    <property type="term" value="C:cytoplasm"/>
    <property type="evidence" value="ECO:0007669"/>
    <property type="project" value="UniProtKB-ARBA"/>
</dbReference>
<dbReference type="InterPro" id="IPR020568">
    <property type="entry name" value="Ribosomal_Su5_D2-typ_SF"/>
</dbReference>
<dbReference type="SUPFAM" id="SSF54211">
    <property type="entry name" value="Ribosomal protein S5 domain 2-like"/>
    <property type="match status" value="1"/>
</dbReference>
<dbReference type="SUPFAM" id="SSF54768">
    <property type="entry name" value="dsRNA-binding domain-like"/>
    <property type="match status" value="1"/>
</dbReference>
<evidence type="ECO:0000256" key="2">
    <source>
        <dbReference type="ARBA" id="ARBA00022730"/>
    </source>
</evidence>